<dbReference type="InterPro" id="IPR009057">
    <property type="entry name" value="Homeodomain-like_sf"/>
</dbReference>
<feature type="domain" description="HTH tetR-type" evidence="4">
    <location>
        <begin position="10"/>
        <end position="68"/>
    </location>
</feature>
<dbReference type="PANTHER" id="PTHR30055:SF209">
    <property type="entry name" value="POSSIBLE TRANSCRIPTIONAL REGULATORY PROTEIN (PROBABLY TETR-FAMILY)"/>
    <property type="match status" value="1"/>
</dbReference>
<evidence type="ECO:0000256" key="3">
    <source>
        <dbReference type="SAM" id="MobiDB-lite"/>
    </source>
</evidence>
<dbReference type="InterPro" id="IPR036271">
    <property type="entry name" value="Tet_transcr_reg_TetR-rel_C_sf"/>
</dbReference>
<dbReference type="PANTHER" id="PTHR30055">
    <property type="entry name" value="HTH-TYPE TRANSCRIPTIONAL REGULATOR RUTR"/>
    <property type="match status" value="1"/>
</dbReference>
<gene>
    <name evidence="5" type="ORF">GCM10023175_11600</name>
</gene>
<feature type="region of interest" description="Disordered" evidence="3">
    <location>
        <begin position="190"/>
        <end position="213"/>
    </location>
</feature>
<evidence type="ECO:0000313" key="5">
    <source>
        <dbReference type="EMBL" id="GAA4539759.1"/>
    </source>
</evidence>
<keyword evidence="1 2" id="KW-0238">DNA-binding</keyword>
<dbReference type="Proteomes" id="UP001501598">
    <property type="component" value="Unassembled WGS sequence"/>
</dbReference>
<evidence type="ECO:0000256" key="1">
    <source>
        <dbReference type="ARBA" id="ARBA00023125"/>
    </source>
</evidence>
<organism evidence="5 6">
    <name type="scientific">Pseudonocardia xishanensis</name>
    <dbReference type="NCBI Taxonomy" id="630995"/>
    <lineage>
        <taxon>Bacteria</taxon>
        <taxon>Bacillati</taxon>
        <taxon>Actinomycetota</taxon>
        <taxon>Actinomycetes</taxon>
        <taxon>Pseudonocardiales</taxon>
        <taxon>Pseudonocardiaceae</taxon>
        <taxon>Pseudonocardia</taxon>
    </lineage>
</organism>
<accession>A0ABP8RJ58</accession>
<evidence type="ECO:0000256" key="2">
    <source>
        <dbReference type="PROSITE-ProRule" id="PRU00335"/>
    </source>
</evidence>
<dbReference type="Pfam" id="PF00440">
    <property type="entry name" value="TetR_N"/>
    <property type="match status" value="1"/>
</dbReference>
<evidence type="ECO:0000259" key="4">
    <source>
        <dbReference type="PROSITE" id="PS50977"/>
    </source>
</evidence>
<dbReference type="InterPro" id="IPR001647">
    <property type="entry name" value="HTH_TetR"/>
</dbReference>
<dbReference type="SUPFAM" id="SSF46689">
    <property type="entry name" value="Homeodomain-like"/>
    <property type="match status" value="1"/>
</dbReference>
<proteinExistence type="predicted"/>
<dbReference type="PROSITE" id="PS50977">
    <property type="entry name" value="HTH_TETR_2"/>
    <property type="match status" value="1"/>
</dbReference>
<dbReference type="RefSeq" id="WP_345413451.1">
    <property type="nucleotide sequence ID" value="NZ_BAABGT010000016.1"/>
</dbReference>
<dbReference type="Gene3D" id="1.10.357.10">
    <property type="entry name" value="Tetracycline Repressor, domain 2"/>
    <property type="match status" value="1"/>
</dbReference>
<dbReference type="EMBL" id="BAABGT010000016">
    <property type="protein sequence ID" value="GAA4539759.1"/>
    <property type="molecule type" value="Genomic_DNA"/>
</dbReference>
<name>A0ABP8RJ58_9PSEU</name>
<feature type="DNA-binding region" description="H-T-H motif" evidence="2">
    <location>
        <begin position="31"/>
        <end position="50"/>
    </location>
</feature>
<protein>
    <recommendedName>
        <fullName evidence="4">HTH tetR-type domain-containing protein</fullName>
    </recommendedName>
</protein>
<dbReference type="SUPFAM" id="SSF48498">
    <property type="entry name" value="Tetracyclin repressor-like, C-terminal domain"/>
    <property type="match status" value="1"/>
</dbReference>
<reference evidence="6" key="1">
    <citation type="journal article" date="2019" name="Int. J. Syst. Evol. Microbiol.">
        <title>The Global Catalogue of Microorganisms (GCM) 10K type strain sequencing project: providing services to taxonomists for standard genome sequencing and annotation.</title>
        <authorList>
            <consortium name="The Broad Institute Genomics Platform"/>
            <consortium name="The Broad Institute Genome Sequencing Center for Infectious Disease"/>
            <person name="Wu L."/>
            <person name="Ma J."/>
        </authorList>
    </citation>
    <scope>NUCLEOTIDE SEQUENCE [LARGE SCALE GENOMIC DNA]</scope>
    <source>
        <strain evidence="6">JCM 17906</strain>
    </source>
</reference>
<dbReference type="InterPro" id="IPR050109">
    <property type="entry name" value="HTH-type_TetR-like_transc_reg"/>
</dbReference>
<comment type="caution">
    <text evidence="5">The sequence shown here is derived from an EMBL/GenBank/DDBJ whole genome shotgun (WGS) entry which is preliminary data.</text>
</comment>
<sequence>MTESRRADATRNVERILEAATACLLVTPSATMTEIARAAGLGRVTLYGHFASRAELVEAVAGRVLGANEAALADLDQTGDARAALVRLLRATWRQLDAARAVLAAATQELSPERLWDLHKEPAARVERLVERGRREGVFRSDLPVSWLVAVVHQVVHGAAEEVAADRLDPDAAADVVVRTVLAVFAPPAEDPLPGIPEQAEMRGGARSAPGRE</sequence>
<keyword evidence="6" id="KW-1185">Reference proteome</keyword>
<evidence type="ECO:0000313" key="6">
    <source>
        <dbReference type="Proteomes" id="UP001501598"/>
    </source>
</evidence>